<feature type="region of interest" description="Disordered" evidence="5">
    <location>
        <begin position="548"/>
        <end position="590"/>
    </location>
</feature>
<feature type="compositionally biased region" description="Basic and acidic residues" evidence="5">
    <location>
        <begin position="420"/>
        <end position="430"/>
    </location>
</feature>
<dbReference type="PANTHER" id="PTHR47810">
    <property type="entry name" value="DNA LIGASE"/>
    <property type="match status" value="1"/>
</dbReference>
<protein>
    <recommendedName>
        <fullName evidence="8">ATP-dependent DNA ligase family profile domain-containing protein</fullName>
    </recommendedName>
</protein>
<evidence type="ECO:0000256" key="3">
    <source>
        <dbReference type="ARBA" id="ARBA00022763"/>
    </source>
</evidence>
<comment type="caution">
    <text evidence="6">The sequence shown here is derived from an EMBL/GenBank/DDBJ whole genome shotgun (WGS) entry which is preliminary data.</text>
</comment>
<evidence type="ECO:0000256" key="5">
    <source>
        <dbReference type="SAM" id="MobiDB-lite"/>
    </source>
</evidence>
<dbReference type="GO" id="GO:0006260">
    <property type="term" value="P:DNA replication"/>
    <property type="evidence" value="ECO:0007669"/>
    <property type="project" value="UniProtKB-KW"/>
</dbReference>
<feature type="compositionally biased region" description="Low complexity" evidence="5">
    <location>
        <begin position="134"/>
        <end position="145"/>
    </location>
</feature>
<evidence type="ECO:0000256" key="2">
    <source>
        <dbReference type="ARBA" id="ARBA00022705"/>
    </source>
</evidence>
<dbReference type="EMBL" id="JAABOA010000227">
    <property type="protein sequence ID" value="KAF9585219.1"/>
    <property type="molecule type" value="Genomic_DNA"/>
</dbReference>
<keyword evidence="4" id="KW-0234">DNA repair</keyword>
<dbReference type="GO" id="GO:0006281">
    <property type="term" value="P:DNA repair"/>
    <property type="evidence" value="ECO:0007669"/>
    <property type="project" value="UniProtKB-KW"/>
</dbReference>
<dbReference type="InterPro" id="IPR012340">
    <property type="entry name" value="NA-bd_OB-fold"/>
</dbReference>
<evidence type="ECO:0000256" key="1">
    <source>
        <dbReference type="ARBA" id="ARBA00022598"/>
    </source>
</evidence>
<keyword evidence="1" id="KW-0436">Ligase</keyword>
<keyword evidence="2" id="KW-0235">DNA replication</keyword>
<feature type="compositionally biased region" description="Basic residues" evidence="5">
    <location>
        <begin position="163"/>
        <end position="172"/>
    </location>
</feature>
<dbReference type="InterPro" id="IPR050326">
    <property type="entry name" value="NAD_dep_DNA_ligaseB"/>
</dbReference>
<dbReference type="GO" id="GO:0016874">
    <property type="term" value="F:ligase activity"/>
    <property type="evidence" value="ECO:0007669"/>
    <property type="project" value="UniProtKB-KW"/>
</dbReference>
<feature type="region of interest" description="Disordered" evidence="5">
    <location>
        <begin position="420"/>
        <end position="452"/>
    </location>
</feature>
<evidence type="ECO:0000256" key="4">
    <source>
        <dbReference type="ARBA" id="ARBA00023204"/>
    </source>
</evidence>
<dbReference type="Gene3D" id="2.40.50.140">
    <property type="entry name" value="Nucleic acid-binding proteins"/>
    <property type="match status" value="1"/>
</dbReference>
<evidence type="ECO:0000313" key="6">
    <source>
        <dbReference type="EMBL" id="KAF9585219.1"/>
    </source>
</evidence>
<evidence type="ECO:0008006" key="8">
    <source>
        <dbReference type="Google" id="ProtNLM"/>
    </source>
</evidence>
<dbReference type="Proteomes" id="UP000780801">
    <property type="component" value="Unassembled WGS sequence"/>
</dbReference>
<dbReference type="SUPFAM" id="SSF50249">
    <property type="entry name" value="Nucleic acid-binding proteins"/>
    <property type="match status" value="1"/>
</dbReference>
<evidence type="ECO:0000313" key="7">
    <source>
        <dbReference type="Proteomes" id="UP000780801"/>
    </source>
</evidence>
<feature type="compositionally biased region" description="Acidic residues" evidence="5">
    <location>
        <begin position="613"/>
        <end position="623"/>
    </location>
</feature>
<feature type="region of interest" description="Disordered" evidence="5">
    <location>
        <begin position="605"/>
        <end position="638"/>
    </location>
</feature>
<dbReference type="OrthoDB" id="411785at2759"/>
<keyword evidence="3" id="KW-0227">DNA damage</keyword>
<dbReference type="SUPFAM" id="SSF56091">
    <property type="entry name" value="DNA ligase/mRNA capping enzyme, catalytic domain"/>
    <property type="match status" value="1"/>
</dbReference>
<name>A0A9P6KH03_9FUNG</name>
<feature type="region of interest" description="Disordered" evidence="5">
    <location>
        <begin position="264"/>
        <end position="290"/>
    </location>
</feature>
<feature type="region of interest" description="Disordered" evidence="5">
    <location>
        <begin position="78"/>
        <end position="188"/>
    </location>
</feature>
<accession>A0A9P6KH03</accession>
<proteinExistence type="predicted"/>
<sequence length="882" mass="96285">MPGMLHITRQCHAHGNIQNCYHAFVNLAGSSRLIGHVSTRTSAVADIRVFSRLPYQSPVLQQSPLLFNRPSRAGWKHWAPQVRTFTSRTPSGAGRKKKTSEPLEPTDSGVAAQAKTPRKRAAAAGRANSVNPGTATSSAPISATADLDETTSSAGSDTDPKPKTKRTSRTRAKAKEEGGETVSSSPASAKAHYEILDYKQSAGLPRDDLDNLQKLVDELTSTNAKSGKVKILGQYPGIAPLLGWIYDPLRQFNVRPSNIIKHAQRRALERDSGDPPPPLKTRKQSEASLEETAGYSTLSSLLTALSTRAITGHAALDAILIFMEQYCSDVPSDQIHKGASSLGLGHKDALEALLKTRRSQLLLKILDKNLKAGCSVGSIREVYPNLIPGFHVALGKGLGNLDEAHKLFVDTSEATLFVEDKKKSGGEKGPSKKTTRARQPSRVDPVEAESGPNPAWFASRKLDGVRCLIRIDRESGNMQALSRTGKPFESMSIIQEALSDLVGLKEASRRDQFFAWIVGPKMSDDQETTEPLPDSIVLDGELCVFVTEPEPVEQGDTEGKNPINDSDGRRGKGGGDNPPETTGSTEGDSFGREHFLKAISFARRESSVASENGDGEDKDDDQDDSKGSLSKRGASNDSLLDPFSDRPVYCLFDCLTGQEFDSRTGIKPFSQRIRAVTEAIEGMRLDGRGLRNTRKGLDYYDPTKMIKVLPQTKITKFEQLQAMVTGGMAKGWEGVMLRRDVGYEGKRSRHLLKIKQFQDAEFVVQDVLLGKLRLPVEGEFKERDNVLTSVVISHRGNQVRVGSGFSVEDRIRFGKDPSLIIGKTITVQYFEESQSIVVGMGSPPSQTPKVGLEECSEASDSGEWSLRFPTVKAIYDQGPRPM</sequence>
<dbReference type="PANTHER" id="PTHR47810:SF1">
    <property type="entry name" value="DNA LIGASE B"/>
    <property type="match status" value="1"/>
</dbReference>
<gene>
    <name evidence="6" type="ORF">BGW38_003360</name>
</gene>
<dbReference type="Gene3D" id="3.30.470.30">
    <property type="entry name" value="DNA ligase/mRNA capping enzyme"/>
    <property type="match status" value="1"/>
</dbReference>
<organism evidence="6 7">
    <name type="scientific">Lunasporangiospora selenospora</name>
    <dbReference type="NCBI Taxonomy" id="979761"/>
    <lineage>
        <taxon>Eukaryota</taxon>
        <taxon>Fungi</taxon>
        <taxon>Fungi incertae sedis</taxon>
        <taxon>Mucoromycota</taxon>
        <taxon>Mortierellomycotina</taxon>
        <taxon>Mortierellomycetes</taxon>
        <taxon>Mortierellales</taxon>
        <taxon>Mortierellaceae</taxon>
        <taxon>Lunasporangiospora</taxon>
    </lineage>
</organism>
<dbReference type="AlphaFoldDB" id="A0A9P6KH03"/>
<keyword evidence="7" id="KW-1185">Reference proteome</keyword>
<reference evidence="6" key="1">
    <citation type="journal article" date="2020" name="Fungal Divers.">
        <title>Resolving the Mortierellaceae phylogeny through synthesis of multi-gene phylogenetics and phylogenomics.</title>
        <authorList>
            <person name="Vandepol N."/>
            <person name="Liber J."/>
            <person name="Desiro A."/>
            <person name="Na H."/>
            <person name="Kennedy M."/>
            <person name="Barry K."/>
            <person name="Grigoriev I.V."/>
            <person name="Miller A.N."/>
            <person name="O'Donnell K."/>
            <person name="Stajich J.E."/>
            <person name="Bonito G."/>
        </authorList>
    </citation>
    <scope>NUCLEOTIDE SEQUENCE</scope>
    <source>
        <strain evidence="6">KOD1015</strain>
    </source>
</reference>